<evidence type="ECO:0000313" key="4">
    <source>
        <dbReference type="EMBL" id="OLP86459.1"/>
    </source>
</evidence>
<sequence>MESLQVLFCSWTSEARCIASCDNGFSTSYLRKTLRVAPLATSGNWEVEAVVSFRHFAGFLLAPPQLKQVLHVGNAGEVHALAVHPSSDMQLFATGSSDVGRVLDYTRDQYWWPDGPVPKECTTCCVLEDKAACQFDRKFDAGKLLYGNTHDRTGNRKGVYALAFSPSGKQFALGHGEGTIRLLTFPELQSKAVVCQSKLRERISVLEFVEDSGRVFRQGRVQRENRLAAACWDQQIYIFDAPGLKCIRVLKGNSGGVTQLQVSSDRAFVMSNAKALPGSDFTELYLGKGGEAWVKRTGVWAANRSFCAPDVKCCTSLRALTALAAAGEVPKTGAAAAALSNWASEQELNRTNKPPPLLDPHRSRSRGSSSSPHMHYDSDGWGLPICLLTPPPAFEGREWLDETHQEPEAASQTASTLERALRGELLGIWREPDGDVAPDTSTTSSTSTTTTGGEMDELAFVQLPQGMTTLTTTTTLPQFWMEATSVDASASASMGSCWLPTTHVAMFGYDYVDAGFWTSTSATSTTSTSSTLVSAEDLLRDAVGREAVMGSTADLVDVAQRLLARSRTLLRHQQMLAAALEEMLVWMPVPPTAAVLNGPTMEAQVWQAVTRGVSGHGGAVAQNVVEHPAVLLQPGIPDTWEDITRALPNVPPDRILNYRRRFWRDHVRRLCPATVRGQSRLNLTHDEDLYLLQVVDVNVNLGPTRKELLVFGDTSHSVQLYSYPALEGQGHHSFDGHAGFVTTMVPLPRGGDPPEEQLITAGGDDHAIMQWSVGPQTDAPLWLRSTAWREVVAKQDRKNLSRIPTIDRKVLAASEDDYLQAESAPRGPEADTSREAIARGQSACKAALGAAAESMKLREIHNASVRFAPTVCQGSRLVCRYGAPAYRKVPGNKCQGGWSPPTIEARCDRDAQFRWRCSSCVHGGPCALCRLCSQSACPHCGQNPRPGDVWTISDLPSDVASDSITEAMSAVSGENFRASLQRSTSAAGAQWKKRVDPIMAHVQERCMEAAAFGATEIAVDWANLFWQFRPEPLQHKDVTCKMFENKYYLNVAQLLKPLIDKRLEEMGFGHEVSKYGLPSRMCWEAVDSDDIVPTA</sequence>
<evidence type="ECO:0000313" key="5">
    <source>
        <dbReference type="Proteomes" id="UP000186817"/>
    </source>
</evidence>
<feature type="compositionally biased region" description="Low complexity" evidence="3">
    <location>
        <begin position="440"/>
        <end position="451"/>
    </location>
</feature>
<dbReference type="InterPro" id="IPR015943">
    <property type="entry name" value="WD40/YVTN_repeat-like_dom_sf"/>
</dbReference>
<keyword evidence="1" id="KW-0853">WD repeat</keyword>
<evidence type="ECO:0000256" key="1">
    <source>
        <dbReference type="ARBA" id="ARBA00022574"/>
    </source>
</evidence>
<feature type="region of interest" description="Disordered" evidence="3">
    <location>
        <begin position="430"/>
        <end position="453"/>
    </location>
</feature>
<dbReference type="GO" id="GO:0008017">
    <property type="term" value="F:microtubule binding"/>
    <property type="evidence" value="ECO:0007669"/>
    <property type="project" value="TreeGrafter"/>
</dbReference>
<dbReference type="InterPro" id="IPR001680">
    <property type="entry name" value="WD40_rpt"/>
</dbReference>
<comment type="caution">
    <text evidence="4">The sequence shown here is derived from an EMBL/GenBank/DDBJ whole genome shotgun (WGS) entry which is preliminary data.</text>
</comment>
<gene>
    <name evidence="4" type="ORF">AK812_SmicGene32422</name>
</gene>
<dbReference type="PANTHER" id="PTHR13720:SF33">
    <property type="entry name" value="HELP DOMAIN-CONTAINING PROTEIN"/>
    <property type="match status" value="1"/>
</dbReference>
<dbReference type="AlphaFoldDB" id="A0A1Q9CU62"/>
<dbReference type="Pfam" id="PF00400">
    <property type="entry name" value="WD40"/>
    <property type="match status" value="1"/>
</dbReference>
<name>A0A1Q9CU62_SYMMI</name>
<dbReference type="SUPFAM" id="SSF50978">
    <property type="entry name" value="WD40 repeat-like"/>
    <property type="match status" value="2"/>
</dbReference>
<organism evidence="4 5">
    <name type="scientific">Symbiodinium microadriaticum</name>
    <name type="common">Dinoflagellate</name>
    <name type="synonym">Zooxanthella microadriatica</name>
    <dbReference type="NCBI Taxonomy" id="2951"/>
    <lineage>
        <taxon>Eukaryota</taxon>
        <taxon>Sar</taxon>
        <taxon>Alveolata</taxon>
        <taxon>Dinophyceae</taxon>
        <taxon>Suessiales</taxon>
        <taxon>Symbiodiniaceae</taxon>
        <taxon>Symbiodinium</taxon>
    </lineage>
</organism>
<evidence type="ECO:0000256" key="3">
    <source>
        <dbReference type="SAM" id="MobiDB-lite"/>
    </source>
</evidence>
<feature type="region of interest" description="Disordered" evidence="3">
    <location>
        <begin position="344"/>
        <end position="375"/>
    </location>
</feature>
<dbReference type="PANTHER" id="PTHR13720">
    <property type="entry name" value="WD-40 REPEAT PROTEIN"/>
    <property type="match status" value="1"/>
</dbReference>
<dbReference type="Gene3D" id="2.130.10.10">
    <property type="entry name" value="YVTN repeat-like/Quinoprotein amine dehydrogenase"/>
    <property type="match status" value="2"/>
</dbReference>
<dbReference type="InterPro" id="IPR036322">
    <property type="entry name" value="WD40_repeat_dom_sf"/>
</dbReference>
<protein>
    <submittedName>
        <fullName evidence="4">Uncharacterized protein</fullName>
    </submittedName>
</protein>
<keyword evidence="5" id="KW-1185">Reference proteome</keyword>
<dbReference type="SMART" id="SM00320">
    <property type="entry name" value="WD40"/>
    <property type="match status" value="4"/>
</dbReference>
<keyword evidence="2" id="KW-0677">Repeat</keyword>
<dbReference type="InterPro" id="IPR050630">
    <property type="entry name" value="WD_repeat_EMAP"/>
</dbReference>
<proteinExistence type="predicted"/>
<dbReference type="Proteomes" id="UP000186817">
    <property type="component" value="Unassembled WGS sequence"/>
</dbReference>
<reference evidence="4 5" key="1">
    <citation type="submission" date="2016-02" db="EMBL/GenBank/DDBJ databases">
        <title>Genome analysis of coral dinoflagellate symbionts highlights evolutionary adaptations to a symbiotic lifestyle.</title>
        <authorList>
            <person name="Aranda M."/>
            <person name="Li Y."/>
            <person name="Liew Y.J."/>
            <person name="Baumgarten S."/>
            <person name="Simakov O."/>
            <person name="Wilson M."/>
            <person name="Piel J."/>
            <person name="Ashoor H."/>
            <person name="Bougouffa S."/>
            <person name="Bajic V.B."/>
            <person name="Ryu T."/>
            <person name="Ravasi T."/>
            <person name="Bayer T."/>
            <person name="Micklem G."/>
            <person name="Kim H."/>
            <person name="Bhak J."/>
            <person name="Lajeunesse T.C."/>
            <person name="Voolstra C.R."/>
        </authorList>
    </citation>
    <scope>NUCLEOTIDE SEQUENCE [LARGE SCALE GENOMIC DNA]</scope>
    <source>
        <strain evidence="4 5">CCMP2467</strain>
    </source>
</reference>
<dbReference type="EMBL" id="LSRX01000914">
    <property type="protein sequence ID" value="OLP86459.1"/>
    <property type="molecule type" value="Genomic_DNA"/>
</dbReference>
<evidence type="ECO:0000256" key="2">
    <source>
        <dbReference type="ARBA" id="ARBA00022737"/>
    </source>
</evidence>
<dbReference type="OrthoDB" id="416716at2759"/>
<accession>A0A1Q9CU62</accession>